<evidence type="ECO:0000313" key="3">
    <source>
        <dbReference type="EMBL" id="KAG2614266.1"/>
    </source>
</evidence>
<dbReference type="PANTHER" id="PTHR33074:SF123">
    <property type="entry name" value="DUF1618 DOMAIN-CONTAINING PROTEIN"/>
    <property type="match status" value="1"/>
</dbReference>
<dbReference type="AlphaFoldDB" id="A0A8T0TZQ0"/>
<dbReference type="OrthoDB" id="681064at2759"/>
<dbReference type="InterPro" id="IPR011676">
    <property type="entry name" value="DUF1618"/>
</dbReference>
<feature type="region of interest" description="Disordered" evidence="1">
    <location>
        <begin position="1"/>
        <end position="24"/>
    </location>
</feature>
<keyword evidence="4" id="KW-1185">Reference proteome</keyword>
<evidence type="ECO:0000313" key="4">
    <source>
        <dbReference type="Proteomes" id="UP000823388"/>
    </source>
</evidence>
<gene>
    <name evidence="3" type="ORF">PVAP13_4KG378703</name>
</gene>
<dbReference type="Proteomes" id="UP000823388">
    <property type="component" value="Chromosome 4K"/>
</dbReference>
<reference evidence="3" key="1">
    <citation type="submission" date="2020-05" db="EMBL/GenBank/DDBJ databases">
        <title>WGS assembly of Panicum virgatum.</title>
        <authorList>
            <person name="Lovell J.T."/>
            <person name="Jenkins J."/>
            <person name="Shu S."/>
            <person name="Juenger T.E."/>
            <person name="Schmutz J."/>
        </authorList>
    </citation>
    <scope>NUCLEOTIDE SEQUENCE</scope>
    <source>
        <strain evidence="3">AP13</strain>
    </source>
</reference>
<dbReference type="Pfam" id="PF07762">
    <property type="entry name" value="DUF1618"/>
    <property type="match status" value="1"/>
</dbReference>
<sequence>MSRRATGTSIAHHLTRGKEGMHSEGCLDPPPIHGGNQMPGSVLLDFTTRIDDRRNATTAYSRTRDGHRIQVTFWSALPPPLVSYFSVYCPDLEPAAFPREPVIMATEDDLVLLRLVLGPPSAILEPDRFDYLVYQAGAVPSLHLIDHPGPSRFFGDYQVGLLRCHPKLEPTKRAHDDGDFYIIAALCYAMVPGHYDLHTFDSRSKVWGTRTALLPEQQQRGEHSSHVNSKVVVLGGEMGTMGWVDLWQGILFCDVLLKQPVLRYITLPAPLDPDRKLQGCPRSARDIAVIEGRIKYVEFQNHIIPGSVIDGNYIANGWTAVTWSRKATTDPFQDDHWQQDCRVHASQISVKNNPMGFELLQKFFDDQGTPLHKLHTGHPTLSLNGDDVVYLMTKVHYRETGAWVLAVDIRNRTLQGVGEFVLRRTHGMNFAYMCSGIGKHLHSSPGAGSKGSLN</sequence>
<accession>A0A8T0TZQ0</accession>
<comment type="caution">
    <text evidence="3">The sequence shown here is derived from an EMBL/GenBank/DDBJ whole genome shotgun (WGS) entry which is preliminary data.</text>
</comment>
<dbReference type="EMBL" id="CM029043">
    <property type="protein sequence ID" value="KAG2614266.1"/>
    <property type="molecule type" value="Genomic_DNA"/>
</dbReference>
<protein>
    <recommendedName>
        <fullName evidence="2">DUF1618 domain-containing protein</fullName>
    </recommendedName>
</protein>
<name>A0A8T0TZQ0_PANVG</name>
<dbReference type="PANTHER" id="PTHR33074">
    <property type="entry name" value="EXPRESSED PROTEIN-RELATED"/>
    <property type="match status" value="1"/>
</dbReference>
<feature type="domain" description="DUF1618" evidence="2">
    <location>
        <begin position="243"/>
        <end position="390"/>
    </location>
</feature>
<evidence type="ECO:0000259" key="2">
    <source>
        <dbReference type="Pfam" id="PF07762"/>
    </source>
</evidence>
<proteinExistence type="predicted"/>
<evidence type="ECO:0000256" key="1">
    <source>
        <dbReference type="SAM" id="MobiDB-lite"/>
    </source>
</evidence>
<organism evidence="3 4">
    <name type="scientific">Panicum virgatum</name>
    <name type="common">Blackwell switchgrass</name>
    <dbReference type="NCBI Taxonomy" id="38727"/>
    <lineage>
        <taxon>Eukaryota</taxon>
        <taxon>Viridiplantae</taxon>
        <taxon>Streptophyta</taxon>
        <taxon>Embryophyta</taxon>
        <taxon>Tracheophyta</taxon>
        <taxon>Spermatophyta</taxon>
        <taxon>Magnoliopsida</taxon>
        <taxon>Liliopsida</taxon>
        <taxon>Poales</taxon>
        <taxon>Poaceae</taxon>
        <taxon>PACMAD clade</taxon>
        <taxon>Panicoideae</taxon>
        <taxon>Panicodae</taxon>
        <taxon>Paniceae</taxon>
        <taxon>Panicinae</taxon>
        <taxon>Panicum</taxon>
        <taxon>Panicum sect. Hiantes</taxon>
    </lineage>
</organism>